<evidence type="ECO:0000256" key="5">
    <source>
        <dbReference type="ARBA" id="ARBA00022525"/>
    </source>
</evidence>
<feature type="domain" description="Flagellar basal body rod protein N-terminal" evidence="8">
    <location>
        <begin position="4"/>
        <end position="33"/>
    </location>
</feature>
<dbReference type="Pfam" id="PF06429">
    <property type="entry name" value="Flg_bbr_C"/>
    <property type="match status" value="1"/>
</dbReference>
<dbReference type="InterPro" id="IPR010930">
    <property type="entry name" value="Flg_bb/hook_C_dom"/>
</dbReference>
<dbReference type="NCBIfam" id="TIGR02492">
    <property type="entry name" value="flgK_ends"/>
    <property type="match status" value="1"/>
</dbReference>
<evidence type="ECO:0000256" key="6">
    <source>
        <dbReference type="ARBA" id="ARBA00023143"/>
    </source>
</evidence>
<gene>
    <name evidence="7" type="primary">flgK</name>
    <name evidence="11" type="ORF">BI344_15120</name>
</gene>
<keyword evidence="11" id="KW-0966">Cell projection</keyword>
<reference evidence="11 12" key="1">
    <citation type="submission" date="2016-09" db="EMBL/GenBank/DDBJ databases">
        <title>Chromobacterium muskegensis sp. nov., an insecticidal bacterium isolated from Sphagnum bogs.</title>
        <authorList>
            <person name="Sparks M.E."/>
            <person name="Blackburn M.B."/>
            <person name="Gundersen-Rindal D.E."/>
            <person name="Mitchell A."/>
            <person name="Farrar R."/>
            <person name="Kuhar D."/>
        </authorList>
    </citation>
    <scope>NUCLEOTIDE SEQUENCE [LARGE SCALE GENOMIC DNA]</scope>
    <source>
        <strain evidence="11 12">14B-1</strain>
    </source>
</reference>
<feature type="domain" description="Flagellar hook-associated protein FlgK helical" evidence="10">
    <location>
        <begin position="92"/>
        <end position="319"/>
    </location>
</feature>
<name>A0ABX3CEP0_9NEIS</name>
<evidence type="ECO:0000313" key="11">
    <source>
        <dbReference type="EMBL" id="OHX20593.1"/>
    </source>
</evidence>
<dbReference type="RefSeq" id="WP_071112470.1">
    <property type="nucleotide sequence ID" value="NZ_MKCT01000016.1"/>
</dbReference>
<keyword evidence="6 7" id="KW-0975">Bacterial flagellum</keyword>
<comment type="caution">
    <text evidence="11">The sequence shown here is derived from an EMBL/GenBank/DDBJ whole genome shotgun (WGS) entry which is preliminary data.</text>
</comment>
<dbReference type="EMBL" id="MKCT01000016">
    <property type="protein sequence ID" value="OHX20593.1"/>
    <property type="molecule type" value="Genomic_DNA"/>
</dbReference>
<dbReference type="SUPFAM" id="SSF64518">
    <property type="entry name" value="Phase 1 flagellin"/>
    <property type="match status" value="1"/>
</dbReference>
<keyword evidence="12" id="KW-1185">Reference proteome</keyword>
<dbReference type="PANTHER" id="PTHR30033">
    <property type="entry name" value="FLAGELLAR HOOK-ASSOCIATED PROTEIN 1"/>
    <property type="match status" value="1"/>
</dbReference>
<evidence type="ECO:0000259" key="8">
    <source>
        <dbReference type="Pfam" id="PF00460"/>
    </source>
</evidence>
<dbReference type="InterPro" id="IPR053927">
    <property type="entry name" value="FlgK_helical"/>
</dbReference>
<organism evidence="11 12">
    <name type="scientific">Chromobacterium sphagni</name>
    <dbReference type="NCBI Taxonomy" id="1903179"/>
    <lineage>
        <taxon>Bacteria</taxon>
        <taxon>Pseudomonadati</taxon>
        <taxon>Pseudomonadota</taxon>
        <taxon>Betaproteobacteria</taxon>
        <taxon>Neisseriales</taxon>
        <taxon>Chromobacteriaceae</taxon>
        <taxon>Chromobacterium</taxon>
    </lineage>
</organism>
<dbReference type="Proteomes" id="UP000180280">
    <property type="component" value="Unassembled WGS sequence"/>
</dbReference>
<dbReference type="InterPro" id="IPR001444">
    <property type="entry name" value="Flag_bb_rod_N"/>
</dbReference>
<dbReference type="PANTHER" id="PTHR30033:SF1">
    <property type="entry name" value="FLAGELLAR HOOK-ASSOCIATED PROTEIN 1"/>
    <property type="match status" value="1"/>
</dbReference>
<dbReference type="InterPro" id="IPR002371">
    <property type="entry name" value="FlgK"/>
</dbReference>
<keyword evidence="5 7" id="KW-0964">Secreted</keyword>
<accession>A0ABX3CEP0</accession>
<comment type="subcellular location">
    <subcellularLocation>
        <location evidence="1 7">Bacterial flagellum</location>
    </subcellularLocation>
    <subcellularLocation>
        <location evidence="2 7">Secreted</location>
    </subcellularLocation>
</comment>
<evidence type="ECO:0000256" key="4">
    <source>
        <dbReference type="ARBA" id="ARBA00016244"/>
    </source>
</evidence>
<keyword evidence="11" id="KW-0282">Flagellum</keyword>
<feature type="domain" description="Flagellar basal-body/hook protein C-terminal" evidence="9">
    <location>
        <begin position="415"/>
        <end position="453"/>
    </location>
</feature>
<dbReference type="Pfam" id="PF22638">
    <property type="entry name" value="FlgK_D1"/>
    <property type="match status" value="1"/>
</dbReference>
<evidence type="ECO:0000313" key="12">
    <source>
        <dbReference type="Proteomes" id="UP000180280"/>
    </source>
</evidence>
<dbReference type="Pfam" id="PF00460">
    <property type="entry name" value="Flg_bb_rod"/>
    <property type="match status" value="1"/>
</dbReference>
<evidence type="ECO:0000256" key="7">
    <source>
        <dbReference type="RuleBase" id="RU362065"/>
    </source>
</evidence>
<evidence type="ECO:0000259" key="9">
    <source>
        <dbReference type="Pfam" id="PF06429"/>
    </source>
</evidence>
<dbReference type="PRINTS" id="PR01005">
    <property type="entry name" value="FLGHOOKAP1"/>
</dbReference>
<keyword evidence="11" id="KW-0969">Cilium</keyword>
<evidence type="ECO:0000256" key="3">
    <source>
        <dbReference type="ARBA" id="ARBA00009677"/>
    </source>
</evidence>
<comment type="similarity">
    <text evidence="3 7">Belongs to the flagella basal body rod proteins family.</text>
</comment>
<evidence type="ECO:0000259" key="10">
    <source>
        <dbReference type="Pfam" id="PF22638"/>
    </source>
</evidence>
<evidence type="ECO:0000256" key="1">
    <source>
        <dbReference type="ARBA" id="ARBA00004365"/>
    </source>
</evidence>
<sequence length="455" mass="47621">MRMINNALSGAQAAQVALNTASQNIANAMTPGYSRQGVVLTTQAPGTGDPDSAGYGVAVGSVRRFSDDYKNLLQWQAGSSVGEQSAAQPYFSQLEQVMGSDGSSLSAGFDKFFAALNAASLDSNTMRDQVVREAGSLAQRFNNLDGVLGSQLAAIAEQRHATLTQINSAAANLATLNDKLMSARAQGINTSGLEDERDRQIDSLSSLVEVRVVAQPDGSKSVSLKNGLPLVAGNSAATLDSEGQPDGSQQLKLAFGTEKYSIPGSGLGGQLGGLNQFEADNLRPIQTQVRALAGELASRVNAQLAKGYDLNGQPGKPLFQYDAGAAHGLLQTTGIAAADLGFSADPAKPGNNDNLRAILAIKQQAFPLAGVGQVTLGDAYSQMIGHLAISSQQNKSGLDTANVIRAEAEKNWQGTSGVNRDEEAVNLIEYQKMYQANMKVISVANQLFESTLAIL</sequence>
<evidence type="ECO:0000256" key="2">
    <source>
        <dbReference type="ARBA" id="ARBA00004613"/>
    </source>
</evidence>
<protein>
    <recommendedName>
        <fullName evidence="4 7">Flagellar hook-associated protein 1</fullName>
        <shortName evidence="7">HAP1</shortName>
    </recommendedName>
</protein>
<proteinExistence type="inferred from homology"/>